<dbReference type="EMBL" id="FOZZ01000001">
    <property type="protein sequence ID" value="SFS39104.1"/>
    <property type="molecule type" value="Genomic_DNA"/>
</dbReference>
<name>A0A1I6PFY0_9SPHI</name>
<dbReference type="Pfam" id="PF13460">
    <property type="entry name" value="NAD_binding_10"/>
    <property type="match status" value="1"/>
</dbReference>
<evidence type="ECO:0000313" key="2">
    <source>
        <dbReference type="EMBL" id="SFS39104.1"/>
    </source>
</evidence>
<dbReference type="InterPro" id="IPR052718">
    <property type="entry name" value="NmrA-type_oxidoreductase"/>
</dbReference>
<accession>A0A1I6PFY0</accession>
<dbReference type="Gene3D" id="3.90.25.10">
    <property type="entry name" value="UDP-galactose 4-epimerase, domain 1"/>
    <property type="match status" value="1"/>
</dbReference>
<dbReference type="Proteomes" id="UP000198785">
    <property type="component" value="Unassembled WGS sequence"/>
</dbReference>
<dbReference type="PANTHER" id="PTHR47129">
    <property type="entry name" value="QUINONE OXIDOREDUCTASE 2"/>
    <property type="match status" value="1"/>
</dbReference>
<dbReference type="InterPro" id="IPR036291">
    <property type="entry name" value="NAD(P)-bd_dom_sf"/>
</dbReference>
<feature type="domain" description="NAD(P)-binding" evidence="1">
    <location>
        <begin position="10"/>
        <end position="183"/>
    </location>
</feature>
<dbReference type="SUPFAM" id="SSF51735">
    <property type="entry name" value="NAD(P)-binding Rossmann-fold domains"/>
    <property type="match status" value="1"/>
</dbReference>
<dbReference type="Gene3D" id="3.40.50.720">
    <property type="entry name" value="NAD(P)-binding Rossmann-like Domain"/>
    <property type="match status" value="1"/>
</dbReference>
<sequence length="284" mass="30573">MINMKIGITGATGQLGRLVIEKLKSRVNPENIVALVRSPEKAVDLHVEVRAFDYSKSKELSNALIGIDYLLLISGSEVGQRFIQHKNVIEAARKAGVNWIVYTSLLHADTSSLSLATEHRQTEELLKSSGIPYTVLRNGWYTENYTGSIPGALVAGSLIGSAGEGKIASASREDYAAAAAVVLSGEGHVGQVYELAGDTAYTLQDLAEEISRQTGKDIFYKNLSEDEYAESLRSAGLPEGLASAIAGWDVSASRGDLFDDGHQLSRLIGHPTTSLTNSVRRVLR</sequence>
<protein>
    <submittedName>
        <fullName evidence="2">NAD(P)H dehydrogenase (Quinone)</fullName>
    </submittedName>
</protein>
<dbReference type="InterPro" id="IPR016040">
    <property type="entry name" value="NAD(P)-bd_dom"/>
</dbReference>
<keyword evidence="3" id="KW-1185">Reference proteome</keyword>
<dbReference type="CDD" id="cd05269">
    <property type="entry name" value="TMR_SDR_a"/>
    <property type="match status" value="1"/>
</dbReference>
<proteinExistence type="predicted"/>
<evidence type="ECO:0000259" key="1">
    <source>
        <dbReference type="Pfam" id="PF13460"/>
    </source>
</evidence>
<evidence type="ECO:0000313" key="3">
    <source>
        <dbReference type="Proteomes" id="UP000198785"/>
    </source>
</evidence>
<gene>
    <name evidence="2" type="ORF">SAMN05660206_101445</name>
</gene>
<organism evidence="2 3">
    <name type="scientific">Sphingobacterium wenxiniae</name>
    <dbReference type="NCBI Taxonomy" id="683125"/>
    <lineage>
        <taxon>Bacteria</taxon>
        <taxon>Pseudomonadati</taxon>
        <taxon>Bacteroidota</taxon>
        <taxon>Sphingobacteriia</taxon>
        <taxon>Sphingobacteriales</taxon>
        <taxon>Sphingobacteriaceae</taxon>
        <taxon>Sphingobacterium</taxon>
    </lineage>
</organism>
<reference evidence="2 3" key="1">
    <citation type="submission" date="2016-10" db="EMBL/GenBank/DDBJ databases">
        <authorList>
            <person name="de Groot N.N."/>
        </authorList>
    </citation>
    <scope>NUCLEOTIDE SEQUENCE [LARGE SCALE GENOMIC DNA]</scope>
    <source>
        <strain evidence="2 3">DSM 22789</strain>
    </source>
</reference>
<dbReference type="STRING" id="683125.SAMN05660206_101445"/>
<dbReference type="AlphaFoldDB" id="A0A1I6PFY0"/>
<dbReference type="PANTHER" id="PTHR47129:SF1">
    <property type="entry name" value="NMRA-LIKE DOMAIN-CONTAINING PROTEIN"/>
    <property type="match status" value="1"/>
</dbReference>